<keyword evidence="1" id="KW-0175">Coiled coil</keyword>
<dbReference type="AlphaFoldDB" id="A0A8T0G3J2"/>
<organism evidence="2 3">
    <name type="scientific">Ceratodon purpureus</name>
    <name type="common">Fire moss</name>
    <name type="synonym">Dicranum purpureum</name>
    <dbReference type="NCBI Taxonomy" id="3225"/>
    <lineage>
        <taxon>Eukaryota</taxon>
        <taxon>Viridiplantae</taxon>
        <taxon>Streptophyta</taxon>
        <taxon>Embryophyta</taxon>
        <taxon>Bryophyta</taxon>
        <taxon>Bryophytina</taxon>
        <taxon>Bryopsida</taxon>
        <taxon>Dicranidae</taxon>
        <taxon>Pseudoditrichales</taxon>
        <taxon>Ditrichaceae</taxon>
        <taxon>Ceratodon</taxon>
    </lineage>
</organism>
<evidence type="ECO:0000313" key="2">
    <source>
        <dbReference type="EMBL" id="KAG0553856.1"/>
    </source>
</evidence>
<proteinExistence type="predicted"/>
<reference evidence="2" key="1">
    <citation type="submission" date="2020-06" db="EMBL/GenBank/DDBJ databases">
        <title>WGS assembly of Ceratodon purpureus strain R40.</title>
        <authorList>
            <person name="Carey S.B."/>
            <person name="Jenkins J."/>
            <person name="Shu S."/>
            <person name="Lovell J.T."/>
            <person name="Sreedasyam A."/>
            <person name="Maumus F."/>
            <person name="Tiley G.P."/>
            <person name="Fernandez-Pozo N."/>
            <person name="Barry K."/>
            <person name="Chen C."/>
            <person name="Wang M."/>
            <person name="Lipzen A."/>
            <person name="Daum C."/>
            <person name="Saski C.A."/>
            <person name="Payton A.C."/>
            <person name="Mcbreen J.C."/>
            <person name="Conrad R.E."/>
            <person name="Kollar L.M."/>
            <person name="Olsson S."/>
            <person name="Huttunen S."/>
            <person name="Landis J.B."/>
            <person name="Wickett N.J."/>
            <person name="Johnson M.G."/>
            <person name="Rensing S.A."/>
            <person name="Grimwood J."/>
            <person name="Schmutz J."/>
            <person name="Mcdaniel S.F."/>
        </authorList>
    </citation>
    <scope>NUCLEOTIDE SEQUENCE</scope>
    <source>
        <strain evidence="2">R40</strain>
    </source>
</reference>
<name>A0A8T0G3J2_CERPU</name>
<keyword evidence="3" id="KW-1185">Reference proteome</keyword>
<gene>
    <name evidence="2" type="ORF">KC19_12G044600</name>
</gene>
<evidence type="ECO:0000256" key="1">
    <source>
        <dbReference type="SAM" id="Coils"/>
    </source>
</evidence>
<accession>A0A8T0G3J2</accession>
<dbReference type="Proteomes" id="UP000822688">
    <property type="component" value="Chromosome 12"/>
</dbReference>
<evidence type="ECO:0000313" key="3">
    <source>
        <dbReference type="Proteomes" id="UP000822688"/>
    </source>
</evidence>
<protein>
    <submittedName>
        <fullName evidence="2">Uncharacterized protein</fullName>
    </submittedName>
</protein>
<sequence>MRNNQRKSNDTTKDQDWRINIEQLEQECEDLEKRIRVLEDTACLNQTRQNRTILCKIVKDARIKILECNDLAVPTSKENWHDVLDSITRPQLVKAKVPLKFWPQLKEILSPSSMMLNEWVNGALQGDLESIINEMSVENQLLWKELYKIIK</sequence>
<comment type="caution">
    <text evidence="2">The sequence shown here is derived from an EMBL/GenBank/DDBJ whole genome shotgun (WGS) entry which is preliminary data.</text>
</comment>
<dbReference type="EMBL" id="CM026433">
    <property type="protein sequence ID" value="KAG0553856.1"/>
    <property type="molecule type" value="Genomic_DNA"/>
</dbReference>
<feature type="coiled-coil region" evidence="1">
    <location>
        <begin position="14"/>
        <end position="41"/>
    </location>
</feature>